<dbReference type="Gene3D" id="1.10.287.950">
    <property type="entry name" value="Methyl-accepting chemotaxis protein"/>
    <property type="match status" value="1"/>
</dbReference>
<dbReference type="GO" id="GO:0007165">
    <property type="term" value="P:signal transduction"/>
    <property type="evidence" value="ECO:0007669"/>
    <property type="project" value="UniProtKB-KW"/>
</dbReference>
<dbReference type="GO" id="GO:0016020">
    <property type="term" value="C:membrane"/>
    <property type="evidence" value="ECO:0007669"/>
    <property type="project" value="InterPro"/>
</dbReference>
<dbReference type="InterPro" id="IPR038188">
    <property type="entry name" value="TorS_sensor_sf"/>
</dbReference>
<evidence type="ECO:0000259" key="6">
    <source>
        <dbReference type="PROSITE" id="PS50885"/>
    </source>
</evidence>
<dbReference type="eggNOG" id="COG0840">
    <property type="taxonomic scope" value="Bacteria"/>
</dbReference>
<dbReference type="PROSITE" id="PS50885">
    <property type="entry name" value="HAMP"/>
    <property type="match status" value="1"/>
</dbReference>
<dbReference type="Gene3D" id="1.20.58.920">
    <property type="match status" value="1"/>
</dbReference>
<protein>
    <submittedName>
        <fullName evidence="7">Methyl-accepting chemotaxis sensory transducer</fullName>
    </submittedName>
</protein>
<dbReference type="PANTHER" id="PTHR32089">
    <property type="entry name" value="METHYL-ACCEPTING CHEMOTAXIS PROTEIN MCPB"/>
    <property type="match status" value="1"/>
</dbReference>
<dbReference type="HOGENOM" id="CLU_000445_107_27_5"/>
<keyword evidence="4" id="KW-0472">Membrane</keyword>
<proteinExistence type="inferred from homology"/>
<dbReference type="STRING" id="582402.Hbal_1409"/>
<dbReference type="Gene3D" id="6.10.340.10">
    <property type="match status" value="1"/>
</dbReference>
<dbReference type="InterPro" id="IPR004089">
    <property type="entry name" value="MCPsignal_dom"/>
</dbReference>
<dbReference type="InterPro" id="IPR003660">
    <property type="entry name" value="HAMP_dom"/>
</dbReference>
<dbReference type="SMART" id="SM00283">
    <property type="entry name" value="MA"/>
    <property type="match status" value="1"/>
</dbReference>
<name>C6XJ05_HIRBI</name>
<organism evidence="7 8">
    <name type="scientific">Hirschia baltica (strain ATCC 49814 / DSM 5838 / IFAM 1418)</name>
    <dbReference type="NCBI Taxonomy" id="582402"/>
    <lineage>
        <taxon>Bacteria</taxon>
        <taxon>Pseudomonadati</taxon>
        <taxon>Pseudomonadota</taxon>
        <taxon>Alphaproteobacteria</taxon>
        <taxon>Hyphomonadales</taxon>
        <taxon>Hyphomonadaceae</taxon>
        <taxon>Hirschia</taxon>
    </lineage>
</organism>
<dbReference type="PROSITE" id="PS50111">
    <property type="entry name" value="CHEMOTAXIS_TRANSDUC_2"/>
    <property type="match status" value="1"/>
</dbReference>
<comment type="similarity">
    <text evidence="2">Belongs to the methyl-accepting chemotaxis (MCP) protein family.</text>
</comment>
<dbReference type="eggNOG" id="COG4192">
    <property type="taxonomic scope" value="Bacteria"/>
</dbReference>
<evidence type="ECO:0000256" key="2">
    <source>
        <dbReference type="ARBA" id="ARBA00029447"/>
    </source>
</evidence>
<keyword evidence="4" id="KW-0812">Transmembrane</keyword>
<evidence type="ECO:0000313" key="8">
    <source>
        <dbReference type="Proteomes" id="UP000002745"/>
    </source>
</evidence>
<dbReference type="SUPFAM" id="SSF58104">
    <property type="entry name" value="Methyl-accepting chemotaxis protein (MCP) signaling domain"/>
    <property type="match status" value="1"/>
</dbReference>
<dbReference type="CDD" id="cd06225">
    <property type="entry name" value="HAMP"/>
    <property type="match status" value="1"/>
</dbReference>
<evidence type="ECO:0000256" key="4">
    <source>
        <dbReference type="SAM" id="Phobius"/>
    </source>
</evidence>
<dbReference type="Proteomes" id="UP000002745">
    <property type="component" value="Chromosome"/>
</dbReference>
<dbReference type="EMBL" id="CP001678">
    <property type="protein sequence ID" value="ACT59100.1"/>
    <property type="molecule type" value="Genomic_DNA"/>
</dbReference>
<evidence type="ECO:0000256" key="3">
    <source>
        <dbReference type="PROSITE-ProRule" id="PRU00284"/>
    </source>
</evidence>
<keyword evidence="8" id="KW-1185">Reference proteome</keyword>
<accession>C6XJ05</accession>
<evidence type="ECO:0000256" key="1">
    <source>
        <dbReference type="ARBA" id="ARBA00023224"/>
    </source>
</evidence>
<dbReference type="PANTHER" id="PTHR32089:SF112">
    <property type="entry name" value="LYSOZYME-LIKE PROTEIN-RELATED"/>
    <property type="match status" value="1"/>
</dbReference>
<dbReference type="KEGG" id="hba:Hbal_1409"/>
<keyword evidence="1 3" id="KW-0807">Transducer</keyword>
<dbReference type="OrthoDB" id="3378718at2"/>
<dbReference type="Pfam" id="PF00672">
    <property type="entry name" value="HAMP"/>
    <property type="match status" value="1"/>
</dbReference>
<feature type="domain" description="Methyl-accepting transducer" evidence="5">
    <location>
        <begin position="416"/>
        <end position="652"/>
    </location>
</feature>
<feature type="transmembrane region" description="Helical" evidence="4">
    <location>
        <begin position="305"/>
        <end position="328"/>
    </location>
</feature>
<evidence type="ECO:0000259" key="5">
    <source>
        <dbReference type="PROSITE" id="PS50111"/>
    </source>
</evidence>
<dbReference type="AlphaFoldDB" id="C6XJ05"/>
<feature type="domain" description="HAMP" evidence="6">
    <location>
        <begin position="330"/>
        <end position="383"/>
    </location>
</feature>
<gene>
    <name evidence="7" type="ordered locus">Hbal_1409</name>
</gene>
<dbReference type="Pfam" id="PF00015">
    <property type="entry name" value="MCPsignal"/>
    <property type="match status" value="1"/>
</dbReference>
<reference evidence="8" key="1">
    <citation type="journal article" date="2011" name="J. Bacteriol.">
        <title>Genome sequences of eight morphologically diverse alphaproteobacteria.</title>
        <authorList>
            <consortium name="US DOE Joint Genome Institute"/>
            <person name="Brown P.J."/>
            <person name="Kysela D.T."/>
            <person name="Buechlein A."/>
            <person name="Hemmerich C."/>
            <person name="Brun Y.V."/>
        </authorList>
    </citation>
    <scope>NUCLEOTIDE SEQUENCE [LARGE SCALE GENOMIC DNA]</scope>
    <source>
        <strain evidence="8">ATCC 49814 / DSM 5838 / IFAM 1418</strain>
    </source>
</reference>
<dbReference type="SMART" id="SM00304">
    <property type="entry name" value="HAMP"/>
    <property type="match status" value="2"/>
</dbReference>
<dbReference type="RefSeq" id="WP_015827250.1">
    <property type="nucleotide sequence ID" value="NC_012982.1"/>
</dbReference>
<sequence>MSKLNHNLIRVRLPAAFAAAGVTLAGASGISISALNSSSAGLTDVVEEKLPLLEAADDMGTSSSVLKAATEGFAGVVSETERSRSLDELVSYLADIDANIAELAAAEDVGNLTQVGAAIDEMQNAVNSLNSVVTQRIAVDGRLRSAMNDVRDFRSDVVAAVEGQLDTAEEGDIETLLRISLSANTMNSLYGEIELAETVDSITSIEEELLYQVDEITVNVAILGGVASGELKNAVQSLVTFAEGDSTIASMKTQVLESVLQAEAIAEQANSAAETLQASTISFAETIRADAEATAKSALGTNTTAITLLILMTLASLAGAGLIGFFYVDRRISKRLTALNNAMARLADGEFDIDMSGTDGKDEIGQMSQTLRVFEENGRERLRLEEQTKVEAAERETRTRQIDSFIEDFDGKMRDTFEVMSRATSELQNTAAVMRGSAENATHETGAAAGAADQASHNVNTVASAAEEMSASIAEIANQIVHSTKIAKEAVDEMHVSSESVKGLDREAEAIGEVVDLINNIAGQTNLLALNATIEAARAGEAGKGFAVVANEVKQLSSQTSKATEQIASQIASIQQASGGAVSVMNKISTLISDIDTISSSIASAMDQQRAAIMEISRSAQEAASGAQTVNDSVQSLSATTSETGQCAQQVESASTGLAGEADGLQTSVVDFLQKVRSA</sequence>
<keyword evidence="4" id="KW-1133">Transmembrane helix</keyword>
<evidence type="ECO:0000313" key="7">
    <source>
        <dbReference type="EMBL" id="ACT59100.1"/>
    </source>
</evidence>